<keyword evidence="4" id="KW-0812">Transmembrane</keyword>
<dbReference type="Proteomes" id="UP000007490">
    <property type="component" value="Chromosome"/>
</dbReference>
<reference evidence="6 7" key="2">
    <citation type="journal article" date="2014" name="Int. J. Syst. Evol. Microbiol.">
        <title>Methanobacterium paludis sp. nov. and a novel strain of Methanobacterium lacus isolated from northern peatlands.</title>
        <authorList>
            <person name="Cadillo-Quiroz H."/>
            <person name="Brauer S.L."/>
            <person name="Goodson N."/>
            <person name="Yavitt J.B."/>
            <person name="Zinder S.H."/>
        </authorList>
    </citation>
    <scope>NUCLEOTIDE SEQUENCE [LARGE SCALE GENOMIC DNA]</scope>
    <source>
        <strain evidence="6 7">AL-21</strain>
    </source>
</reference>
<dbReference type="STRING" id="877455.Metbo_0726"/>
<keyword evidence="2" id="KW-0328">Glycosyltransferase</keyword>
<dbReference type="GeneID" id="10277173"/>
<dbReference type="Gene3D" id="3.90.550.10">
    <property type="entry name" value="Spore Coat Polysaccharide Biosynthesis Protein SpsA, Chain A"/>
    <property type="match status" value="1"/>
</dbReference>
<evidence type="ECO:0000313" key="7">
    <source>
        <dbReference type="Proteomes" id="UP000007490"/>
    </source>
</evidence>
<dbReference type="GO" id="GO:0016757">
    <property type="term" value="F:glycosyltransferase activity"/>
    <property type="evidence" value="ECO:0007669"/>
    <property type="project" value="UniProtKB-KW"/>
</dbReference>
<dbReference type="Pfam" id="PF00535">
    <property type="entry name" value="Glycos_transf_2"/>
    <property type="match status" value="1"/>
</dbReference>
<evidence type="ECO:0000256" key="3">
    <source>
        <dbReference type="ARBA" id="ARBA00022679"/>
    </source>
</evidence>
<dbReference type="HOGENOM" id="CLU_023845_4_1_2"/>
<dbReference type="EMBL" id="CP002551">
    <property type="protein sequence ID" value="ADZ08977.1"/>
    <property type="molecule type" value="Genomic_DNA"/>
</dbReference>
<reference evidence="7" key="1">
    <citation type="submission" date="2011-02" db="EMBL/GenBank/DDBJ databases">
        <title>Complete sequence of Methanobacterium sp. AL-21.</title>
        <authorList>
            <consortium name="US DOE Joint Genome Institute"/>
            <person name="Lucas S."/>
            <person name="Copeland A."/>
            <person name="Lapidus A."/>
            <person name="Cheng J.-F."/>
            <person name="Goodwin L."/>
            <person name="Pitluck S."/>
            <person name="Chertkov O."/>
            <person name="Detter J.C."/>
            <person name="Han C."/>
            <person name="Tapia R."/>
            <person name="Land M."/>
            <person name="Hauser L."/>
            <person name="Kyrpides N."/>
            <person name="Ivanova N."/>
            <person name="Mikhailova N."/>
            <person name="Pagani I."/>
            <person name="Cadillo-Quiroz H."/>
            <person name="Imachi H."/>
            <person name="Zinder S."/>
            <person name="Liu W."/>
            <person name="Woyke T."/>
        </authorList>
    </citation>
    <scope>NUCLEOTIDE SEQUENCE [LARGE SCALE GENOMIC DNA]</scope>
    <source>
        <strain evidence="7">AL-21</strain>
    </source>
</reference>
<proteinExistence type="inferred from homology"/>
<dbReference type="PANTHER" id="PTHR43179:SF12">
    <property type="entry name" value="GALACTOFURANOSYLTRANSFERASE GLFT2"/>
    <property type="match status" value="1"/>
</dbReference>
<dbReference type="PANTHER" id="PTHR43179">
    <property type="entry name" value="RHAMNOSYLTRANSFERASE WBBL"/>
    <property type="match status" value="1"/>
</dbReference>
<comment type="similarity">
    <text evidence="1">Belongs to the glycosyltransferase 2 family.</text>
</comment>
<evidence type="ECO:0000313" key="6">
    <source>
        <dbReference type="EMBL" id="ADZ08977.1"/>
    </source>
</evidence>
<dbReference type="SUPFAM" id="SSF53448">
    <property type="entry name" value="Nucleotide-diphospho-sugar transferases"/>
    <property type="match status" value="1"/>
</dbReference>
<gene>
    <name evidence="6" type="ordered locus">Metbo_0726</name>
</gene>
<keyword evidence="4" id="KW-0472">Membrane</keyword>
<organism evidence="6 7">
    <name type="scientific">Methanobacterium lacus (strain AL-21)</name>
    <dbReference type="NCBI Taxonomy" id="877455"/>
    <lineage>
        <taxon>Archaea</taxon>
        <taxon>Methanobacteriati</taxon>
        <taxon>Methanobacteriota</taxon>
        <taxon>Methanomada group</taxon>
        <taxon>Methanobacteria</taxon>
        <taxon>Methanobacteriales</taxon>
        <taxon>Methanobacteriaceae</taxon>
        <taxon>Methanobacterium</taxon>
    </lineage>
</organism>
<evidence type="ECO:0000256" key="2">
    <source>
        <dbReference type="ARBA" id="ARBA00022676"/>
    </source>
</evidence>
<evidence type="ECO:0000256" key="4">
    <source>
        <dbReference type="SAM" id="Phobius"/>
    </source>
</evidence>
<dbReference type="KEGG" id="mel:Metbo_0726"/>
<feature type="domain" description="Glycosyltransferase 2-like" evidence="5">
    <location>
        <begin position="8"/>
        <end position="60"/>
    </location>
</feature>
<feature type="transmembrane region" description="Helical" evidence="4">
    <location>
        <begin position="291"/>
        <end position="312"/>
    </location>
</feature>
<dbReference type="OrthoDB" id="46222at2157"/>
<keyword evidence="3 6" id="KW-0808">Transferase</keyword>
<keyword evidence="7" id="KW-1185">Reference proteome</keyword>
<dbReference type="eggNOG" id="arCOG01383">
    <property type="taxonomic scope" value="Archaea"/>
</dbReference>
<dbReference type="InterPro" id="IPR029044">
    <property type="entry name" value="Nucleotide-diphossugar_trans"/>
</dbReference>
<dbReference type="RefSeq" id="WP_013644328.1">
    <property type="nucleotide sequence ID" value="NC_015216.1"/>
</dbReference>
<sequence>MNSPRVAIVILNWNGWKDTIECLESVFQINYRNYTVVLVDNNSTDDSVQKIVEYAQGKINVESDFFDYSSLNKPIDYQILNKNGNVDKNPNKQLTLIINHKNDGFAEGNNIGMKYALENLESKYVLLLNNDTVVDKYFLDSLVKEGENNKKIGFLGSKIYYYDKPETIWCVGGKIDWKFARGLHIGNQEHDHGQYQIKNHFDYISGAALLIKKELLEDVGLLDEKYFLYFEETDLELRAALKGYENIYIPKSKIWHKVSRSGGGISNEVGLYYITRNRWIFMKKWAKPGDFLIFIILQIFMAITLPILLSIYHTNKNLFITYYRGLFDGIF</sequence>
<dbReference type="CDD" id="cd04186">
    <property type="entry name" value="GT_2_like_c"/>
    <property type="match status" value="1"/>
</dbReference>
<name>F0TAV1_METLA</name>
<protein>
    <submittedName>
        <fullName evidence="6">Glycosyl transferase family 2</fullName>
    </submittedName>
</protein>
<evidence type="ECO:0000256" key="1">
    <source>
        <dbReference type="ARBA" id="ARBA00006739"/>
    </source>
</evidence>
<keyword evidence="4" id="KW-1133">Transmembrane helix</keyword>
<dbReference type="InterPro" id="IPR001173">
    <property type="entry name" value="Glyco_trans_2-like"/>
</dbReference>
<evidence type="ECO:0000259" key="5">
    <source>
        <dbReference type="Pfam" id="PF00535"/>
    </source>
</evidence>
<accession>F0TAV1</accession>
<dbReference type="AlphaFoldDB" id="F0TAV1"/>
<dbReference type="Pfam" id="PF13641">
    <property type="entry name" value="Glyco_tranf_2_3"/>
    <property type="match status" value="1"/>
</dbReference>